<comment type="caution">
    <text evidence="1">The sequence shown here is derived from an EMBL/GenBank/DDBJ whole genome shotgun (WGS) entry which is preliminary data.</text>
</comment>
<protein>
    <submittedName>
        <fullName evidence="1">Uncharacterized protein</fullName>
    </submittedName>
</protein>
<accession>X1MGT6</accession>
<feature type="non-terminal residue" evidence="1">
    <location>
        <position position="76"/>
    </location>
</feature>
<dbReference type="EMBL" id="BARV01014230">
    <property type="protein sequence ID" value="GAI30458.1"/>
    <property type="molecule type" value="Genomic_DNA"/>
</dbReference>
<reference evidence="1" key="1">
    <citation type="journal article" date="2014" name="Front. Microbiol.">
        <title>High frequency of phylogenetically diverse reductive dehalogenase-homologous genes in deep subseafloor sedimentary metagenomes.</title>
        <authorList>
            <person name="Kawai M."/>
            <person name="Futagami T."/>
            <person name="Toyoda A."/>
            <person name="Takaki Y."/>
            <person name="Nishi S."/>
            <person name="Hori S."/>
            <person name="Arai W."/>
            <person name="Tsubouchi T."/>
            <person name="Morono Y."/>
            <person name="Uchiyama I."/>
            <person name="Ito T."/>
            <person name="Fujiyama A."/>
            <person name="Inagaki F."/>
            <person name="Takami H."/>
        </authorList>
    </citation>
    <scope>NUCLEOTIDE SEQUENCE</scope>
    <source>
        <strain evidence="1">Expedition CK06-06</strain>
    </source>
</reference>
<evidence type="ECO:0000313" key="1">
    <source>
        <dbReference type="EMBL" id="GAI30458.1"/>
    </source>
</evidence>
<organism evidence="1">
    <name type="scientific">marine sediment metagenome</name>
    <dbReference type="NCBI Taxonomy" id="412755"/>
    <lineage>
        <taxon>unclassified sequences</taxon>
        <taxon>metagenomes</taxon>
        <taxon>ecological metagenomes</taxon>
    </lineage>
</organism>
<proteinExistence type="predicted"/>
<dbReference type="AlphaFoldDB" id="X1MGT6"/>
<feature type="non-terminal residue" evidence="1">
    <location>
        <position position="1"/>
    </location>
</feature>
<name>X1MGT6_9ZZZZ</name>
<gene>
    <name evidence="1" type="ORF">S06H3_25035</name>
</gene>
<sequence length="76" mass="8703">KINDNIIIDENDENTFSEIGRENVYLGVLEPRVEYTLTLSVYLRPEVTNWAQGDNCTFTAKFSLEQLHALPLGYPL</sequence>